<protein>
    <submittedName>
        <fullName evidence="1">Uncharacterized protein</fullName>
    </submittedName>
</protein>
<reference evidence="1" key="1">
    <citation type="submission" date="2021-05" db="EMBL/GenBank/DDBJ databases">
        <authorList>
            <person name="Pan Q."/>
            <person name="Jouanno E."/>
            <person name="Zahm M."/>
            <person name="Klopp C."/>
            <person name="Cabau C."/>
            <person name="Louis A."/>
            <person name="Berthelot C."/>
            <person name="Parey E."/>
            <person name="Roest Crollius H."/>
            <person name="Montfort J."/>
            <person name="Robinson-Rechavi M."/>
            <person name="Bouchez O."/>
            <person name="Lampietro C."/>
            <person name="Lopez Roques C."/>
            <person name="Donnadieu C."/>
            <person name="Postlethwait J."/>
            <person name="Bobe J."/>
            <person name="Dillon D."/>
            <person name="Chandos A."/>
            <person name="von Hippel F."/>
            <person name="Guiguen Y."/>
        </authorList>
    </citation>
    <scope>NUCLEOTIDE SEQUENCE</scope>
    <source>
        <strain evidence="1">YG-Jan2019</strain>
    </source>
</reference>
<keyword evidence="2" id="KW-1185">Reference proteome</keyword>
<dbReference type="EMBL" id="CM055728">
    <property type="protein sequence ID" value="KAJ8017298.1"/>
    <property type="molecule type" value="Genomic_DNA"/>
</dbReference>
<dbReference type="Proteomes" id="UP001157502">
    <property type="component" value="Chromosome 1"/>
</dbReference>
<evidence type="ECO:0000313" key="2">
    <source>
        <dbReference type="Proteomes" id="UP001157502"/>
    </source>
</evidence>
<proteinExistence type="predicted"/>
<gene>
    <name evidence="1" type="ORF">DPEC_G00016390</name>
</gene>
<name>A0ACC2HN07_DALPE</name>
<accession>A0ACC2HN07</accession>
<sequence length="106" mass="11590">MESSREVPVTSSPKMSSHVCTPPSVSSNQIGWSPPQDPPPRAFHQEHPSQKQQMHSTTNSRNSLKADATQIKEIAGDGEKTYIHQIAASTASWLVCSVRCSPCARF</sequence>
<organism evidence="1 2">
    <name type="scientific">Dallia pectoralis</name>
    <name type="common">Alaska blackfish</name>
    <dbReference type="NCBI Taxonomy" id="75939"/>
    <lineage>
        <taxon>Eukaryota</taxon>
        <taxon>Metazoa</taxon>
        <taxon>Chordata</taxon>
        <taxon>Craniata</taxon>
        <taxon>Vertebrata</taxon>
        <taxon>Euteleostomi</taxon>
        <taxon>Actinopterygii</taxon>
        <taxon>Neopterygii</taxon>
        <taxon>Teleostei</taxon>
        <taxon>Protacanthopterygii</taxon>
        <taxon>Esociformes</taxon>
        <taxon>Umbridae</taxon>
        <taxon>Dallia</taxon>
    </lineage>
</organism>
<evidence type="ECO:0000313" key="1">
    <source>
        <dbReference type="EMBL" id="KAJ8017298.1"/>
    </source>
</evidence>
<comment type="caution">
    <text evidence="1">The sequence shown here is derived from an EMBL/GenBank/DDBJ whole genome shotgun (WGS) entry which is preliminary data.</text>
</comment>